<dbReference type="HOGENOM" id="CLU_888064_0_0_6"/>
<name>R4YUL3_OLEAN</name>
<keyword evidence="2" id="KW-1185">Reference proteome</keyword>
<sequence>MDVSNSRPKQLIEDAMKALGISIDMNTEISIIKEIFIEMKIDDFETSYIPMKNFINSALLKPQNLAPLFSQIQWGLEYKNPAVVDFIEVALEKNWLHPSPCIIKTVHVIYILEALTVAMCNNNDFFVEYVEHIRLKEKELGIDGNHVLTSFINTFPASLNFFGTAKAVSLDMAMVYFRVKRELGELPVNNENIDQLYRMKKISFLEHKLLLPICNKKHQCVCNDWLRINIYEAGITEFKHGFGDNALAAHVLSEDILKKCHRESFELTSVFPLGERSESYTSLSGEGAYFPVVALDEEWVSLYRTWNMAFILG</sequence>
<dbReference type="KEGG" id="oai:OLEAN_C37670"/>
<accession>R4YUL3</accession>
<dbReference type="Proteomes" id="UP000032749">
    <property type="component" value="Chromosome"/>
</dbReference>
<evidence type="ECO:0000313" key="2">
    <source>
        <dbReference type="Proteomes" id="UP000032749"/>
    </source>
</evidence>
<dbReference type="STRING" id="698738.OLEAN_C37670"/>
<evidence type="ECO:0000313" key="1">
    <source>
        <dbReference type="EMBL" id="CCK77943.1"/>
    </source>
</evidence>
<proteinExistence type="predicted"/>
<dbReference type="EMBL" id="FO203512">
    <property type="protein sequence ID" value="CCK77943.1"/>
    <property type="molecule type" value="Genomic_DNA"/>
</dbReference>
<gene>
    <name evidence="1" type="ORF">OLEAN_C37670</name>
</gene>
<protein>
    <submittedName>
        <fullName evidence="1">Uncharacterized protein</fullName>
    </submittedName>
</protein>
<reference evidence="1 2" key="1">
    <citation type="journal article" date="2013" name="Nat. Commun.">
        <title>Genome sequence and functional genomic analysis of the oil-degrading bacterium Oleispira antarctica.</title>
        <authorList>
            <person name="Kube M."/>
            <person name="Chernikova T.N."/>
            <person name="Al-Ramahi Y."/>
            <person name="Beloqui A."/>
            <person name="Lopez-Cortez N."/>
            <person name="Guazzaroni M.E."/>
            <person name="Heipieper H.J."/>
            <person name="Klages S."/>
            <person name="Kotsyurbenko O.R."/>
            <person name="Langer I."/>
            <person name="Nechitaylo T.Y."/>
            <person name="Lunsdorf H."/>
            <person name="Fernandez M."/>
            <person name="Juarez S."/>
            <person name="Ciordia S."/>
            <person name="Singer A."/>
            <person name="Kagan O."/>
            <person name="Egorova O."/>
            <person name="Petit P.A."/>
            <person name="Stogios P."/>
            <person name="Kim Y."/>
            <person name="Tchigvintsev A."/>
            <person name="Flick R."/>
            <person name="Denaro R."/>
            <person name="Genovese M."/>
            <person name="Albar J.P."/>
            <person name="Reva O.N."/>
            <person name="Martinez-Gomariz M."/>
            <person name="Tran H."/>
            <person name="Ferrer M."/>
            <person name="Savchenko A."/>
            <person name="Yakunin A.F."/>
            <person name="Yakimov M.M."/>
            <person name="Golyshina O.V."/>
            <person name="Reinhardt R."/>
            <person name="Golyshin P.N."/>
        </authorList>
    </citation>
    <scope>NUCLEOTIDE SEQUENCE [LARGE SCALE GENOMIC DNA]</scope>
</reference>
<dbReference type="OrthoDB" id="411176at2"/>
<dbReference type="AlphaFoldDB" id="R4YUL3"/>
<organism evidence="1 2">
    <name type="scientific">Oleispira antarctica RB-8</name>
    <dbReference type="NCBI Taxonomy" id="698738"/>
    <lineage>
        <taxon>Bacteria</taxon>
        <taxon>Pseudomonadati</taxon>
        <taxon>Pseudomonadota</taxon>
        <taxon>Gammaproteobacteria</taxon>
        <taxon>Oceanospirillales</taxon>
        <taxon>Oceanospirillaceae</taxon>
        <taxon>Oleispira</taxon>
    </lineage>
</organism>